<evidence type="ECO:0000256" key="1">
    <source>
        <dbReference type="SAM" id="MobiDB-lite"/>
    </source>
</evidence>
<dbReference type="Proteomes" id="UP000008311">
    <property type="component" value="Unassembled WGS sequence"/>
</dbReference>
<dbReference type="EMBL" id="EQ974703">
    <property type="protein sequence ID" value="EEF28315.1"/>
    <property type="molecule type" value="Genomic_DNA"/>
</dbReference>
<proteinExistence type="predicted"/>
<sequence>MQNPFSHSLLFTNGNERVRADFASFPPHQRGGGRSRPVTTGPITNIPIHGSGEIAISAPVFTA</sequence>
<gene>
    <name evidence="2" type="ORF">RCOM_0235560</name>
</gene>
<reference evidence="3" key="1">
    <citation type="journal article" date="2010" name="Nat. Biotechnol.">
        <title>Draft genome sequence of the oilseed species Ricinus communis.</title>
        <authorList>
            <person name="Chan A.P."/>
            <person name="Crabtree J."/>
            <person name="Zhao Q."/>
            <person name="Lorenzi H."/>
            <person name="Orvis J."/>
            <person name="Puiu D."/>
            <person name="Melake-Berhan A."/>
            <person name="Jones K.M."/>
            <person name="Redman J."/>
            <person name="Chen G."/>
            <person name="Cahoon E.B."/>
            <person name="Gedil M."/>
            <person name="Stanke M."/>
            <person name="Haas B.J."/>
            <person name="Wortman J.R."/>
            <person name="Fraser-Liggett C.M."/>
            <person name="Ravel J."/>
            <person name="Rabinowicz P.D."/>
        </authorList>
    </citation>
    <scope>NUCLEOTIDE SEQUENCE [LARGE SCALE GENOMIC DNA]</scope>
    <source>
        <strain evidence="3">cv. Hale</strain>
    </source>
</reference>
<evidence type="ECO:0000313" key="3">
    <source>
        <dbReference type="Proteomes" id="UP000008311"/>
    </source>
</evidence>
<organism evidence="2 3">
    <name type="scientific">Ricinus communis</name>
    <name type="common">Castor bean</name>
    <dbReference type="NCBI Taxonomy" id="3988"/>
    <lineage>
        <taxon>Eukaryota</taxon>
        <taxon>Viridiplantae</taxon>
        <taxon>Streptophyta</taxon>
        <taxon>Embryophyta</taxon>
        <taxon>Tracheophyta</taxon>
        <taxon>Spermatophyta</taxon>
        <taxon>Magnoliopsida</taxon>
        <taxon>eudicotyledons</taxon>
        <taxon>Gunneridae</taxon>
        <taxon>Pentapetalae</taxon>
        <taxon>rosids</taxon>
        <taxon>fabids</taxon>
        <taxon>Malpighiales</taxon>
        <taxon>Euphorbiaceae</taxon>
        <taxon>Acalyphoideae</taxon>
        <taxon>Acalypheae</taxon>
        <taxon>Ricinus</taxon>
    </lineage>
</organism>
<protein>
    <submittedName>
        <fullName evidence="2">Uncharacterized protein</fullName>
    </submittedName>
</protein>
<dbReference type="AlphaFoldDB" id="B9T752"/>
<evidence type="ECO:0000313" key="2">
    <source>
        <dbReference type="EMBL" id="EEF28315.1"/>
    </source>
</evidence>
<feature type="region of interest" description="Disordered" evidence="1">
    <location>
        <begin position="23"/>
        <end position="49"/>
    </location>
</feature>
<keyword evidence="3" id="KW-1185">Reference proteome</keyword>
<accession>B9T752</accession>
<name>B9T752_RICCO</name>
<dbReference type="InParanoid" id="B9T752"/>